<dbReference type="PROSITE" id="PS51733">
    <property type="entry name" value="BPL_LPL_CATALYTIC"/>
    <property type="match status" value="1"/>
</dbReference>
<organism evidence="3 4">
    <name type="scientific">Candidatus Nitrospira allomarina</name>
    <dbReference type="NCBI Taxonomy" id="3020900"/>
    <lineage>
        <taxon>Bacteria</taxon>
        <taxon>Pseudomonadati</taxon>
        <taxon>Nitrospirota</taxon>
        <taxon>Nitrospiria</taxon>
        <taxon>Nitrospirales</taxon>
        <taxon>Nitrospiraceae</taxon>
        <taxon>Nitrospira</taxon>
    </lineage>
</organism>
<evidence type="ECO:0000256" key="1">
    <source>
        <dbReference type="ARBA" id="ARBA00022598"/>
    </source>
</evidence>
<dbReference type="KEGG" id="nall:PP769_13535"/>
<sequence>MVSSSKIAALLPSKKFGKTLYIFDELGSTNALAVEKAKNQALSGTVILADRQTSGRGRLDRSWFSPGKSNIYGSLLFVHETPIQYLGWVPLMAGVAIAQALEQQTSIRVDLKWPNDLLIGGRKLGGILCDSFRNPTHHFCVVIGFGINVNLTQSEFPLELQTSATSLQIHCRYSVNREELIMKMITSLEKNWENLRSNGPLSYLVEYTHWCGTIGQAIQVQFPDGSQLQGLAHSIGEHGQLRVIPSPSDLNDQSARIRDIHSGEILHLRTTAQP</sequence>
<dbReference type="PANTHER" id="PTHR12835">
    <property type="entry name" value="BIOTIN PROTEIN LIGASE"/>
    <property type="match status" value="1"/>
</dbReference>
<dbReference type="Gene3D" id="2.30.30.100">
    <property type="match status" value="1"/>
</dbReference>
<dbReference type="SUPFAM" id="SSF55681">
    <property type="entry name" value="Class II aaRS and biotin synthetases"/>
    <property type="match status" value="1"/>
</dbReference>
<dbReference type="EC" id="6.3.4.15" evidence="3"/>
<dbReference type="EMBL" id="CP116967">
    <property type="protein sequence ID" value="WNM56994.1"/>
    <property type="molecule type" value="Genomic_DNA"/>
</dbReference>
<reference evidence="3 4" key="1">
    <citation type="submission" date="2023-01" db="EMBL/GenBank/DDBJ databases">
        <title>Cultivation and genomic characterization of new, ubiquitous marine nitrite-oxidizing bacteria from the Nitrospirales.</title>
        <authorList>
            <person name="Mueller A.J."/>
            <person name="Daebeler A."/>
            <person name="Herbold C.W."/>
            <person name="Kirkegaard R.H."/>
            <person name="Daims H."/>
        </authorList>
    </citation>
    <scope>NUCLEOTIDE SEQUENCE [LARGE SCALE GENOMIC DNA]</scope>
    <source>
        <strain evidence="3 4">VA</strain>
    </source>
</reference>
<proteinExistence type="predicted"/>
<accession>A0AA96G7T3</accession>
<dbReference type="GO" id="GO:0005737">
    <property type="term" value="C:cytoplasm"/>
    <property type="evidence" value="ECO:0007669"/>
    <property type="project" value="TreeGrafter"/>
</dbReference>
<dbReference type="Proteomes" id="UP001302719">
    <property type="component" value="Chromosome"/>
</dbReference>
<dbReference type="Gene3D" id="3.30.930.10">
    <property type="entry name" value="Bira Bifunctional Protein, Domain 2"/>
    <property type="match status" value="1"/>
</dbReference>
<dbReference type="InterPro" id="IPR004143">
    <property type="entry name" value="BPL_LPL_catalytic"/>
</dbReference>
<dbReference type="GO" id="GO:0004077">
    <property type="term" value="F:biotin--[biotin carboxyl-carrier protein] ligase activity"/>
    <property type="evidence" value="ECO:0007669"/>
    <property type="project" value="UniProtKB-EC"/>
</dbReference>
<evidence type="ECO:0000313" key="4">
    <source>
        <dbReference type="Proteomes" id="UP001302719"/>
    </source>
</evidence>
<dbReference type="CDD" id="cd16442">
    <property type="entry name" value="BPL"/>
    <property type="match status" value="1"/>
</dbReference>
<dbReference type="RefSeq" id="WP_312640973.1">
    <property type="nucleotide sequence ID" value="NZ_CP116967.1"/>
</dbReference>
<dbReference type="InterPro" id="IPR004408">
    <property type="entry name" value="Biotin_CoA_COase_ligase"/>
</dbReference>
<name>A0AA96G7T3_9BACT</name>
<keyword evidence="4" id="KW-1185">Reference proteome</keyword>
<dbReference type="Pfam" id="PF03099">
    <property type="entry name" value="BPL_LplA_LipB"/>
    <property type="match status" value="1"/>
</dbReference>
<feature type="domain" description="BPL/LPL catalytic" evidence="2">
    <location>
        <begin position="5"/>
        <end position="196"/>
    </location>
</feature>
<keyword evidence="1 3" id="KW-0436">Ligase</keyword>
<protein>
    <submittedName>
        <fullName evidence="3">Biotin--[acetyl-CoA-carboxylase] ligase</fullName>
        <ecNumber evidence="3">6.3.4.15</ecNumber>
    </submittedName>
</protein>
<gene>
    <name evidence="3" type="ORF">PP769_13535</name>
</gene>
<dbReference type="AlphaFoldDB" id="A0AA96G7T3"/>
<dbReference type="InterPro" id="IPR045864">
    <property type="entry name" value="aa-tRNA-synth_II/BPL/LPL"/>
</dbReference>
<evidence type="ECO:0000313" key="3">
    <source>
        <dbReference type="EMBL" id="WNM56994.1"/>
    </source>
</evidence>
<dbReference type="PANTHER" id="PTHR12835:SF5">
    <property type="entry name" value="BIOTIN--PROTEIN LIGASE"/>
    <property type="match status" value="1"/>
</dbReference>
<evidence type="ECO:0000259" key="2">
    <source>
        <dbReference type="PROSITE" id="PS51733"/>
    </source>
</evidence>
<dbReference type="NCBIfam" id="TIGR00121">
    <property type="entry name" value="birA_ligase"/>
    <property type="match status" value="1"/>
</dbReference>